<dbReference type="Pfam" id="PF13580">
    <property type="entry name" value="SIS_2"/>
    <property type="match status" value="1"/>
</dbReference>
<dbReference type="OrthoDB" id="9810929at2"/>
<dbReference type="PANTHER" id="PTHR30390:SF6">
    <property type="entry name" value="DNAA INITIATOR-ASSOCIATING PROTEIN DIAA"/>
    <property type="match status" value="1"/>
</dbReference>
<protein>
    <submittedName>
        <fullName evidence="2">Sugar isomerase family protein</fullName>
    </submittedName>
</protein>
<dbReference type="Gene3D" id="3.40.50.10490">
    <property type="entry name" value="Glucose-6-phosphate isomerase like protein, domain 1"/>
    <property type="match status" value="1"/>
</dbReference>
<dbReference type="InterPro" id="IPR035461">
    <property type="entry name" value="GmhA/DiaA"/>
</dbReference>
<gene>
    <name evidence="2" type="ORF">RICGR_0947</name>
</gene>
<dbReference type="PROSITE" id="PS51464">
    <property type="entry name" value="SIS"/>
    <property type="match status" value="1"/>
</dbReference>
<keyword evidence="2" id="KW-0413">Isomerase</keyword>
<name>A8PNA0_9COXI</name>
<evidence type="ECO:0000313" key="2">
    <source>
        <dbReference type="EMBL" id="EDP46206.1"/>
    </source>
</evidence>
<feature type="domain" description="SIS" evidence="1">
    <location>
        <begin position="28"/>
        <end position="191"/>
    </location>
</feature>
<proteinExistence type="predicted"/>
<dbReference type="PANTHER" id="PTHR30390">
    <property type="entry name" value="SEDOHEPTULOSE 7-PHOSPHATE ISOMERASE / DNAA INITIATOR-ASSOCIATING FACTOR FOR REPLICATION INITIATION"/>
    <property type="match status" value="1"/>
</dbReference>
<dbReference type="Proteomes" id="UP000054075">
    <property type="component" value="Unassembled WGS sequence"/>
</dbReference>
<sequence length="201" mass="22494">MFAEKFLTETKQIIDKLNVKDIEDIVQLIVELKQQKGRLFFLGVGGSAANASHAVNDFRKLAGIEAYSPTDNIAELTARTNDEGWRTVFSSWLTVSCLTAKDMLFVLSVGGGDLERNISLNLIAAVDYARKQNSKIVGIWGRNGGYPAKHADAYVLIPTVNVDHITPHAEAFQAVIWHLMIMHPQLKRMTPKWEWEESAKV</sequence>
<dbReference type="InterPro" id="IPR046348">
    <property type="entry name" value="SIS_dom_sf"/>
</dbReference>
<dbReference type="RefSeq" id="WP_006035189.1">
    <property type="nucleotide sequence ID" value="NZ_AAQJ02000001.1"/>
</dbReference>
<dbReference type="STRING" id="59196.RICGR_0947"/>
<dbReference type="InterPro" id="IPR001347">
    <property type="entry name" value="SIS_dom"/>
</dbReference>
<organism evidence="2 3">
    <name type="scientific">Rickettsiella grylli</name>
    <dbReference type="NCBI Taxonomy" id="59196"/>
    <lineage>
        <taxon>Bacteria</taxon>
        <taxon>Pseudomonadati</taxon>
        <taxon>Pseudomonadota</taxon>
        <taxon>Gammaproteobacteria</taxon>
        <taxon>Legionellales</taxon>
        <taxon>Coxiellaceae</taxon>
        <taxon>Rickettsiella</taxon>
    </lineage>
</organism>
<dbReference type="SUPFAM" id="SSF53697">
    <property type="entry name" value="SIS domain"/>
    <property type="match status" value="1"/>
</dbReference>
<dbReference type="EMBL" id="AAQJ02000001">
    <property type="protein sequence ID" value="EDP46206.1"/>
    <property type="molecule type" value="Genomic_DNA"/>
</dbReference>
<reference evidence="2" key="2">
    <citation type="submission" date="2007-10" db="EMBL/GenBank/DDBJ databases">
        <authorList>
            <person name="Myers G.S."/>
        </authorList>
    </citation>
    <scope>NUCLEOTIDE SEQUENCE [LARGE SCALE GENOMIC DNA]</scope>
</reference>
<dbReference type="GO" id="GO:0097367">
    <property type="term" value="F:carbohydrate derivative binding"/>
    <property type="evidence" value="ECO:0007669"/>
    <property type="project" value="InterPro"/>
</dbReference>
<keyword evidence="3" id="KW-1185">Reference proteome</keyword>
<dbReference type="GO" id="GO:0016853">
    <property type="term" value="F:isomerase activity"/>
    <property type="evidence" value="ECO:0007669"/>
    <property type="project" value="UniProtKB-KW"/>
</dbReference>
<dbReference type="GO" id="GO:1901135">
    <property type="term" value="P:carbohydrate derivative metabolic process"/>
    <property type="evidence" value="ECO:0007669"/>
    <property type="project" value="InterPro"/>
</dbReference>
<dbReference type="AlphaFoldDB" id="A8PNA0"/>
<accession>A8PNA0</accession>
<comment type="caution">
    <text evidence="2">The sequence shown here is derived from an EMBL/GenBank/DDBJ whole genome shotgun (WGS) entry which is preliminary data.</text>
</comment>
<reference evidence="2" key="1">
    <citation type="submission" date="2006-04" db="EMBL/GenBank/DDBJ databases">
        <authorList>
            <person name="Seshadri R."/>
            <person name="Federici B.A."/>
        </authorList>
    </citation>
    <scope>NUCLEOTIDE SEQUENCE [LARGE SCALE GENOMIC DNA]</scope>
</reference>
<evidence type="ECO:0000313" key="3">
    <source>
        <dbReference type="Proteomes" id="UP000054075"/>
    </source>
</evidence>
<dbReference type="CDD" id="cd05006">
    <property type="entry name" value="SIS_GmhA"/>
    <property type="match status" value="1"/>
</dbReference>
<evidence type="ECO:0000259" key="1">
    <source>
        <dbReference type="PROSITE" id="PS51464"/>
    </source>
</evidence>
<dbReference type="eggNOG" id="COG0279">
    <property type="taxonomic scope" value="Bacteria"/>
</dbReference>
<dbReference type="InterPro" id="IPR050099">
    <property type="entry name" value="SIS_GmhA/DiaA_subfam"/>
</dbReference>